<feature type="chain" id="PRO_5045278842" evidence="1">
    <location>
        <begin position="23"/>
        <end position="100"/>
    </location>
</feature>
<dbReference type="Pfam" id="PF10048">
    <property type="entry name" value="DUF2282"/>
    <property type="match status" value="1"/>
</dbReference>
<protein>
    <submittedName>
        <fullName evidence="2">DUF2282 domain-containing protein</fullName>
    </submittedName>
</protein>
<dbReference type="EMBL" id="CAWVOK010000011">
    <property type="protein sequence ID" value="CAK8162610.1"/>
    <property type="molecule type" value="Genomic_DNA"/>
</dbReference>
<name>A0ABP0EVJ7_9RICK</name>
<keyword evidence="1" id="KW-0732">Signal</keyword>
<dbReference type="InterPro" id="IPR018740">
    <property type="entry name" value="DUF2282_membr"/>
</dbReference>
<dbReference type="RefSeq" id="WP_338363703.1">
    <property type="nucleotide sequence ID" value="NZ_CAWVOK010000011.1"/>
</dbReference>
<proteinExistence type="predicted"/>
<sequence length="100" mass="10999">MNKKHVFSVLLATCMMCSSANARWHKKAMEKCKVVDKDGKGLIRAHKSDCAGGKNSCAGSNKAGDPDAWIFVPKGLCEKINNSEWKHVPKSVIKKLDVNK</sequence>
<evidence type="ECO:0000313" key="3">
    <source>
        <dbReference type="Proteomes" id="UP001314181"/>
    </source>
</evidence>
<keyword evidence="3" id="KW-1185">Reference proteome</keyword>
<organism evidence="2 3">
    <name type="scientific">Candidatus Xenohaliotis californiensis</name>
    <dbReference type="NCBI Taxonomy" id="84677"/>
    <lineage>
        <taxon>Bacteria</taxon>
        <taxon>Pseudomonadati</taxon>
        <taxon>Pseudomonadota</taxon>
        <taxon>Alphaproteobacteria</taxon>
        <taxon>Rickettsiales</taxon>
        <taxon>Anaplasmataceae</taxon>
        <taxon>Candidatus Xenohaliotis</taxon>
    </lineage>
</organism>
<comment type="caution">
    <text evidence="2">The sequence shown here is derived from an EMBL/GenBank/DDBJ whole genome shotgun (WGS) entry which is preliminary data.</text>
</comment>
<dbReference type="Proteomes" id="UP001314181">
    <property type="component" value="Unassembled WGS sequence"/>
</dbReference>
<accession>A0ABP0EVJ7</accession>
<reference evidence="2 3" key="1">
    <citation type="submission" date="2024-01" db="EMBL/GenBank/DDBJ databases">
        <authorList>
            <person name="Kunselman E."/>
        </authorList>
    </citation>
    <scope>NUCLEOTIDE SEQUENCE [LARGE SCALE GENOMIC DNA]</scope>
    <source>
        <strain evidence="2">2 abalone samples</strain>
    </source>
</reference>
<feature type="signal peptide" evidence="1">
    <location>
        <begin position="1"/>
        <end position="22"/>
    </location>
</feature>
<gene>
    <name evidence="2" type="ORF">CAXC1_10019</name>
</gene>
<evidence type="ECO:0000313" key="2">
    <source>
        <dbReference type="EMBL" id="CAK8162610.1"/>
    </source>
</evidence>
<evidence type="ECO:0000256" key="1">
    <source>
        <dbReference type="SAM" id="SignalP"/>
    </source>
</evidence>